<dbReference type="SMART" id="SM00799">
    <property type="entry name" value="DENN"/>
    <property type="match status" value="1"/>
</dbReference>
<reference evidence="3 4" key="1">
    <citation type="submission" date="2024-04" db="EMBL/GenBank/DDBJ databases">
        <title>Tritrichomonas musculus Genome.</title>
        <authorList>
            <person name="Alves-Ferreira E."/>
            <person name="Grigg M."/>
            <person name="Lorenzi H."/>
            <person name="Galac M."/>
        </authorList>
    </citation>
    <scope>NUCLEOTIDE SEQUENCE [LARGE SCALE GENOMIC DNA]</scope>
    <source>
        <strain evidence="3 4">EAF2021</strain>
    </source>
</reference>
<proteinExistence type="predicted"/>
<dbReference type="InterPro" id="IPR051942">
    <property type="entry name" value="DENN_domain_containing_2"/>
</dbReference>
<dbReference type="InterPro" id="IPR001194">
    <property type="entry name" value="cDENN_dom"/>
</dbReference>
<dbReference type="InterPro" id="IPR037516">
    <property type="entry name" value="Tripartite_DENN"/>
</dbReference>
<dbReference type="Gene3D" id="3.40.50.11500">
    <property type="match status" value="1"/>
</dbReference>
<sequence>MKRRRRQIKQFDSVDLSKSFNDRFMLNAQKPSDFTGNDAFQIVRRNSDVFDSMLSSIMLIGKYPWEDDSDTRVLYRFPPADGTNDKNDDSLLPFVLPEMKKGKPSDNNNDNIFFDKIDEIEKSGLNHCILQNVEADFFKSHLIDDSNIAQAKFIPLYLTTDRGTSPYVFCLLFYTSIFNLPSLSHNFSMPELMQHLKYKEGQTKFDLHFTRLCFCVKTKLPFYSLFLSFMIWVLRCELVGRMQMFQAVSDLSDYILNQKDPFNENYPNFLEKCFQNYKWPDPQKSDILNFIEIFGSLSVPFPNEVISFDKKPFPSFHWKRPNNSITYYSLAQEAINRLVKCVGTKENFVKLFFSILLERTIVIHSDDPSLTSWLVLALHFLIRPLIWVSVSISILPQRLNELLGAPYPLICGIAFDFDSIDNFEDISSMAVYLDTKRPYLYLPTVNPNMSLYSESSPVIYDQNDCNGDNNENDENYDYRTRKWKKKKRNSIGDLNTRHLVGGSGVYNKIYEDLVDEVILPPAPQQKIFTEDIEGCWESSSSTILTIASHFVSSILKEVDSCIMTNISDPTNTSSIFVEELFMKCFPQIERNFVKLMISTQMFRFFVEQKCRMRSERLKMQQ</sequence>
<accession>A0ABR2K8M1</accession>
<dbReference type="PROSITE" id="PS50211">
    <property type="entry name" value="DENN"/>
    <property type="match status" value="1"/>
</dbReference>
<keyword evidence="1" id="KW-0472">Membrane</keyword>
<feature type="domain" description="UDENN" evidence="2">
    <location>
        <begin position="55"/>
        <end position="616"/>
    </location>
</feature>
<dbReference type="InterPro" id="IPR043153">
    <property type="entry name" value="DENN_C"/>
</dbReference>
<comment type="caution">
    <text evidence="3">The sequence shown here is derived from an EMBL/GenBank/DDBJ whole genome shotgun (WGS) entry which is preliminary data.</text>
</comment>
<feature type="transmembrane region" description="Helical" evidence="1">
    <location>
        <begin position="209"/>
        <end position="234"/>
    </location>
</feature>
<evidence type="ECO:0000256" key="1">
    <source>
        <dbReference type="SAM" id="Phobius"/>
    </source>
</evidence>
<dbReference type="Pfam" id="PF02141">
    <property type="entry name" value="DENN"/>
    <property type="match status" value="1"/>
</dbReference>
<dbReference type="PANTHER" id="PTHR15288">
    <property type="entry name" value="DENN DOMAIN-CONTAINING PROTEIN 2"/>
    <property type="match status" value="1"/>
</dbReference>
<evidence type="ECO:0000313" key="3">
    <source>
        <dbReference type="EMBL" id="KAK8887121.1"/>
    </source>
</evidence>
<dbReference type="EMBL" id="JAPFFF010000006">
    <property type="protein sequence ID" value="KAK8887121.1"/>
    <property type="molecule type" value="Genomic_DNA"/>
</dbReference>
<dbReference type="Proteomes" id="UP001470230">
    <property type="component" value="Unassembled WGS sequence"/>
</dbReference>
<organism evidence="3 4">
    <name type="scientific">Tritrichomonas musculus</name>
    <dbReference type="NCBI Taxonomy" id="1915356"/>
    <lineage>
        <taxon>Eukaryota</taxon>
        <taxon>Metamonada</taxon>
        <taxon>Parabasalia</taxon>
        <taxon>Tritrichomonadida</taxon>
        <taxon>Tritrichomonadidae</taxon>
        <taxon>Tritrichomonas</taxon>
    </lineage>
</organism>
<keyword evidence="4" id="KW-1185">Reference proteome</keyword>
<evidence type="ECO:0000259" key="2">
    <source>
        <dbReference type="PROSITE" id="PS50211"/>
    </source>
</evidence>
<name>A0ABR2K8M1_9EUKA</name>
<evidence type="ECO:0000313" key="4">
    <source>
        <dbReference type="Proteomes" id="UP001470230"/>
    </source>
</evidence>
<keyword evidence="1" id="KW-0812">Transmembrane</keyword>
<gene>
    <name evidence="3" type="ORF">M9Y10_038159</name>
</gene>
<protein>
    <recommendedName>
        <fullName evidence="2">UDENN domain-containing protein</fullName>
    </recommendedName>
</protein>
<keyword evidence="1" id="KW-1133">Transmembrane helix</keyword>
<dbReference type="PANTHER" id="PTHR15288:SF0">
    <property type="entry name" value="UDENN DOMAIN-CONTAINING PROTEIN"/>
    <property type="match status" value="1"/>
</dbReference>